<evidence type="ECO:0000256" key="5">
    <source>
        <dbReference type="ARBA" id="ARBA00022777"/>
    </source>
</evidence>
<dbReference type="InterPro" id="IPR004358">
    <property type="entry name" value="Sig_transdc_His_kin-like_C"/>
</dbReference>
<comment type="caution">
    <text evidence="8">The sequence shown here is derived from an EMBL/GenBank/DDBJ whole genome shotgun (WGS) entry which is preliminary data.</text>
</comment>
<dbReference type="PANTHER" id="PTHR45453">
    <property type="entry name" value="PHOSPHATE REGULON SENSOR PROTEIN PHOR"/>
    <property type="match status" value="1"/>
</dbReference>
<reference evidence="8 9" key="1">
    <citation type="submission" date="2018-05" db="EMBL/GenBank/DDBJ databases">
        <title>Leucothrix arctica sp. nov., isolated from Arctic seawater.</title>
        <authorList>
            <person name="Choi A."/>
            <person name="Baek K."/>
        </authorList>
    </citation>
    <scope>NUCLEOTIDE SEQUENCE [LARGE SCALE GENOMIC DNA]</scope>
    <source>
        <strain evidence="8 9">JCM 18388</strain>
    </source>
</reference>
<dbReference type="GO" id="GO:0004721">
    <property type="term" value="F:phosphoprotein phosphatase activity"/>
    <property type="evidence" value="ECO:0007669"/>
    <property type="project" value="TreeGrafter"/>
</dbReference>
<feature type="domain" description="Histidine kinase" evidence="7">
    <location>
        <begin position="1"/>
        <end position="176"/>
    </location>
</feature>
<accession>A0A317CM56</accession>
<keyword evidence="5" id="KW-0418">Kinase</keyword>
<dbReference type="SMART" id="SM00387">
    <property type="entry name" value="HATPase_c"/>
    <property type="match status" value="1"/>
</dbReference>
<dbReference type="PRINTS" id="PR00344">
    <property type="entry name" value="BCTRLSENSOR"/>
</dbReference>
<dbReference type="OrthoDB" id="9809766at2"/>
<dbReference type="InterPro" id="IPR050351">
    <property type="entry name" value="BphY/WalK/GraS-like"/>
</dbReference>
<dbReference type="InterPro" id="IPR005467">
    <property type="entry name" value="His_kinase_dom"/>
</dbReference>
<dbReference type="EC" id="2.7.13.3" evidence="2"/>
<sequence>MKDGIRPFDKEQLASLDQEVGRLRHLTDDLYQLSISDIGGLRYEYASLDLEACVQEVVTANLTAAEKSDINLSFEQSQPLMIDADQQRICQLISNLLRNSLAYTNDGGVITVKLKRQGDEAVLTIHDTPPGVTQEECDQLFEPLFRQDSSRNRRSAGAVLGLAICRNIVEAHRGNIAPLPYCRISTPALLMRSAWNQHLWNSVCCTPWCRVRAGCFHVIV</sequence>
<evidence type="ECO:0000256" key="6">
    <source>
        <dbReference type="ARBA" id="ARBA00023012"/>
    </source>
</evidence>
<dbReference type="GO" id="GO:0005886">
    <property type="term" value="C:plasma membrane"/>
    <property type="evidence" value="ECO:0007669"/>
    <property type="project" value="TreeGrafter"/>
</dbReference>
<dbReference type="Pfam" id="PF02518">
    <property type="entry name" value="HATPase_c"/>
    <property type="match status" value="1"/>
</dbReference>
<keyword evidence="6" id="KW-0902">Two-component regulatory system</keyword>
<comment type="catalytic activity">
    <reaction evidence="1">
        <text>ATP + protein L-histidine = ADP + protein N-phospho-L-histidine.</text>
        <dbReference type="EC" id="2.7.13.3"/>
    </reaction>
</comment>
<dbReference type="InterPro" id="IPR036890">
    <property type="entry name" value="HATPase_C_sf"/>
</dbReference>
<dbReference type="Proteomes" id="UP000245539">
    <property type="component" value="Unassembled WGS sequence"/>
</dbReference>
<dbReference type="PANTHER" id="PTHR45453:SF1">
    <property type="entry name" value="PHOSPHATE REGULON SENSOR PROTEIN PHOR"/>
    <property type="match status" value="1"/>
</dbReference>
<keyword evidence="9" id="KW-1185">Reference proteome</keyword>
<keyword evidence="4" id="KW-0808">Transferase</keyword>
<evidence type="ECO:0000259" key="7">
    <source>
        <dbReference type="PROSITE" id="PS50109"/>
    </source>
</evidence>
<proteinExistence type="predicted"/>
<protein>
    <recommendedName>
        <fullName evidence="2">histidine kinase</fullName>
        <ecNumber evidence="2">2.7.13.3</ecNumber>
    </recommendedName>
</protein>
<dbReference type="AlphaFoldDB" id="A0A317CM56"/>
<dbReference type="Gene3D" id="3.30.565.10">
    <property type="entry name" value="Histidine kinase-like ATPase, C-terminal domain"/>
    <property type="match status" value="1"/>
</dbReference>
<evidence type="ECO:0000256" key="1">
    <source>
        <dbReference type="ARBA" id="ARBA00000085"/>
    </source>
</evidence>
<evidence type="ECO:0000256" key="4">
    <source>
        <dbReference type="ARBA" id="ARBA00022679"/>
    </source>
</evidence>
<dbReference type="PROSITE" id="PS50109">
    <property type="entry name" value="HIS_KIN"/>
    <property type="match status" value="1"/>
</dbReference>
<dbReference type="GO" id="GO:0000155">
    <property type="term" value="F:phosphorelay sensor kinase activity"/>
    <property type="evidence" value="ECO:0007669"/>
    <property type="project" value="TreeGrafter"/>
</dbReference>
<organism evidence="8 9">
    <name type="scientific">Leucothrix pacifica</name>
    <dbReference type="NCBI Taxonomy" id="1247513"/>
    <lineage>
        <taxon>Bacteria</taxon>
        <taxon>Pseudomonadati</taxon>
        <taxon>Pseudomonadota</taxon>
        <taxon>Gammaproteobacteria</taxon>
        <taxon>Thiotrichales</taxon>
        <taxon>Thiotrichaceae</taxon>
        <taxon>Leucothrix</taxon>
    </lineage>
</organism>
<dbReference type="InterPro" id="IPR003594">
    <property type="entry name" value="HATPase_dom"/>
</dbReference>
<evidence type="ECO:0000313" key="8">
    <source>
        <dbReference type="EMBL" id="PWQ99685.1"/>
    </source>
</evidence>
<evidence type="ECO:0000256" key="2">
    <source>
        <dbReference type="ARBA" id="ARBA00012438"/>
    </source>
</evidence>
<keyword evidence="3" id="KW-0597">Phosphoprotein</keyword>
<evidence type="ECO:0000256" key="3">
    <source>
        <dbReference type="ARBA" id="ARBA00022553"/>
    </source>
</evidence>
<name>A0A317CM56_9GAMM</name>
<evidence type="ECO:0000313" key="9">
    <source>
        <dbReference type="Proteomes" id="UP000245539"/>
    </source>
</evidence>
<dbReference type="SUPFAM" id="SSF55874">
    <property type="entry name" value="ATPase domain of HSP90 chaperone/DNA topoisomerase II/histidine kinase"/>
    <property type="match status" value="1"/>
</dbReference>
<dbReference type="EMBL" id="QGKM01000009">
    <property type="protein sequence ID" value="PWQ99685.1"/>
    <property type="molecule type" value="Genomic_DNA"/>
</dbReference>
<dbReference type="GO" id="GO:0016036">
    <property type="term" value="P:cellular response to phosphate starvation"/>
    <property type="evidence" value="ECO:0007669"/>
    <property type="project" value="TreeGrafter"/>
</dbReference>
<gene>
    <name evidence="8" type="ORF">DKW60_05255</name>
</gene>